<evidence type="ECO:0000256" key="1">
    <source>
        <dbReference type="ARBA" id="ARBA00004651"/>
    </source>
</evidence>
<feature type="transmembrane region" description="Helical" evidence="7">
    <location>
        <begin position="97"/>
        <end position="118"/>
    </location>
</feature>
<keyword evidence="5 7" id="KW-1133">Transmembrane helix</keyword>
<dbReference type="RefSeq" id="WP_144697589.1">
    <property type="nucleotide sequence ID" value="NZ_VNJJ01000001.1"/>
</dbReference>
<dbReference type="InterPro" id="IPR045621">
    <property type="entry name" value="BPD_transp_1_N"/>
</dbReference>
<feature type="transmembrane region" description="Helical" evidence="7">
    <location>
        <begin position="12"/>
        <end position="30"/>
    </location>
</feature>
<keyword evidence="2 7" id="KW-0813">Transport</keyword>
<dbReference type="EMBL" id="VNJJ01000001">
    <property type="protein sequence ID" value="TVY04627.1"/>
    <property type="molecule type" value="Genomic_DNA"/>
</dbReference>
<evidence type="ECO:0000256" key="5">
    <source>
        <dbReference type="ARBA" id="ARBA00022989"/>
    </source>
</evidence>
<dbReference type="Pfam" id="PF19300">
    <property type="entry name" value="BPD_transp_1_N"/>
    <property type="match status" value="1"/>
</dbReference>
<accession>A0A559JXR2</accession>
<keyword evidence="4 7" id="KW-0812">Transmembrane</keyword>
<dbReference type="InterPro" id="IPR035906">
    <property type="entry name" value="MetI-like_sf"/>
</dbReference>
<evidence type="ECO:0000259" key="8">
    <source>
        <dbReference type="PROSITE" id="PS50928"/>
    </source>
</evidence>
<dbReference type="PANTHER" id="PTHR43163">
    <property type="entry name" value="DIPEPTIDE TRANSPORT SYSTEM PERMEASE PROTEIN DPPB-RELATED"/>
    <property type="match status" value="1"/>
</dbReference>
<dbReference type="InterPro" id="IPR000515">
    <property type="entry name" value="MetI-like"/>
</dbReference>
<dbReference type="PROSITE" id="PS50928">
    <property type="entry name" value="ABC_TM1"/>
    <property type="match status" value="1"/>
</dbReference>
<dbReference type="GO" id="GO:0055085">
    <property type="term" value="P:transmembrane transport"/>
    <property type="evidence" value="ECO:0007669"/>
    <property type="project" value="InterPro"/>
</dbReference>
<comment type="caution">
    <text evidence="9">The sequence shown here is derived from an EMBL/GenBank/DDBJ whole genome shotgun (WGS) entry which is preliminary data.</text>
</comment>
<feature type="transmembrane region" description="Helical" evidence="7">
    <location>
        <begin position="146"/>
        <end position="164"/>
    </location>
</feature>
<reference evidence="9 10" key="1">
    <citation type="submission" date="2019-07" db="EMBL/GenBank/DDBJ databases">
        <authorList>
            <person name="Kim J."/>
        </authorList>
    </citation>
    <scope>NUCLEOTIDE SEQUENCE [LARGE SCALE GENOMIC DNA]</scope>
    <source>
        <strain evidence="9 10">G13</strain>
    </source>
</reference>
<gene>
    <name evidence="9" type="ORF">FPZ45_01280</name>
</gene>
<feature type="transmembrane region" description="Helical" evidence="7">
    <location>
        <begin position="286"/>
        <end position="307"/>
    </location>
</feature>
<evidence type="ECO:0000313" key="9">
    <source>
        <dbReference type="EMBL" id="TVY04627.1"/>
    </source>
</evidence>
<comment type="similarity">
    <text evidence="7">Belongs to the binding-protein-dependent transport system permease family.</text>
</comment>
<dbReference type="Pfam" id="PF00528">
    <property type="entry name" value="BPD_transp_1"/>
    <property type="match status" value="1"/>
</dbReference>
<evidence type="ECO:0000256" key="2">
    <source>
        <dbReference type="ARBA" id="ARBA00022448"/>
    </source>
</evidence>
<dbReference type="Gene3D" id="1.10.3720.10">
    <property type="entry name" value="MetI-like"/>
    <property type="match status" value="1"/>
</dbReference>
<evidence type="ECO:0000256" key="6">
    <source>
        <dbReference type="ARBA" id="ARBA00023136"/>
    </source>
</evidence>
<dbReference type="SUPFAM" id="SSF161098">
    <property type="entry name" value="MetI-like"/>
    <property type="match status" value="1"/>
</dbReference>
<organism evidence="9 10">
    <name type="scientific">Cohnella terricola</name>
    <dbReference type="NCBI Taxonomy" id="1289167"/>
    <lineage>
        <taxon>Bacteria</taxon>
        <taxon>Bacillati</taxon>
        <taxon>Bacillota</taxon>
        <taxon>Bacilli</taxon>
        <taxon>Bacillales</taxon>
        <taxon>Paenibacillaceae</taxon>
        <taxon>Cohnella</taxon>
    </lineage>
</organism>
<evidence type="ECO:0000256" key="4">
    <source>
        <dbReference type="ARBA" id="ARBA00022692"/>
    </source>
</evidence>
<feature type="transmembrane region" description="Helical" evidence="7">
    <location>
        <begin position="185"/>
        <end position="205"/>
    </location>
</feature>
<dbReference type="OrthoDB" id="24153at2"/>
<evidence type="ECO:0000256" key="7">
    <source>
        <dbReference type="RuleBase" id="RU363032"/>
    </source>
</evidence>
<dbReference type="AlphaFoldDB" id="A0A559JXR2"/>
<feature type="domain" description="ABC transmembrane type-1" evidence="8">
    <location>
        <begin position="97"/>
        <end position="311"/>
    </location>
</feature>
<comment type="subcellular location">
    <subcellularLocation>
        <location evidence="1 7">Cell membrane</location>
        <topology evidence="1 7">Multi-pass membrane protein</topology>
    </subcellularLocation>
</comment>
<keyword evidence="3" id="KW-1003">Cell membrane</keyword>
<dbReference type="CDD" id="cd06261">
    <property type="entry name" value="TM_PBP2"/>
    <property type="match status" value="1"/>
</dbReference>
<name>A0A559JXR2_9BACL</name>
<dbReference type="Proteomes" id="UP000316330">
    <property type="component" value="Unassembled WGS sequence"/>
</dbReference>
<dbReference type="PANTHER" id="PTHR43163:SF6">
    <property type="entry name" value="DIPEPTIDE TRANSPORT SYSTEM PERMEASE PROTEIN DPPB-RELATED"/>
    <property type="match status" value="1"/>
</dbReference>
<keyword evidence="6 7" id="KW-0472">Membrane</keyword>
<protein>
    <submittedName>
        <fullName evidence="9">ABC transporter permease</fullName>
    </submittedName>
</protein>
<evidence type="ECO:0000256" key="3">
    <source>
        <dbReference type="ARBA" id="ARBA00022475"/>
    </source>
</evidence>
<dbReference type="GO" id="GO:0005886">
    <property type="term" value="C:plasma membrane"/>
    <property type="evidence" value="ECO:0007669"/>
    <property type="project" value="UniProtKB-SubCell"/>
</dbReference>
<sequence length="322" mass="35466">MTKSIVFRFIRVITLLIGLSILTFSLIHLSPMDPVNAYIGGDSSASPEQIEKFKAYWGVNKSPVEQYFTWAGALLQGNFGTSLLYRSPVLDIIQSRFLTSLALMGVAWVLSGVIGYLLGTVAAMNRGKTIDKIIKWYSYTLVSTPIFWMGLILLIVFAVWLKWFPVGLAVPAGVLESDVRFIDRIHHFVLPVLTLSILGGSNIAMHTREKMIDILNTEFIVFAKARGESSWQIFKNHGVRNSIHPAISLQFAYFGELFGGSMLAEQVFAYPGLGSTLTTAGLNGDLPLMVGIILISSLFVFTGNLIADLLNKIVDPRVKGAM</sequence>
<evidence type="ECO:0000313" key="10">
    <source>
        <dbReference type="Proteomes" id="UP000316330"/>
    </source>
</evidence>
<proteinExistence type="inferred from homology"/>
<keyword evidence="10" id="KW-1185">Reference proteome</keyword>